<dbReference type="SMART" id="SM00862">
    <property type="entry name" value="Trans_reg_C"/>
    <property type="match status" value="1"/>
</dbReference>
<dbReference type="SUPFAM" id="SSF46894">
    <property type="entry name" value="C-terminal effector domain of the bipartite response regulators"/>
    <property type="match status" value="1"/>
</dbReference>
<dbReference type="Gene3D" id="6.10.250.690">
    <property type="match status" value="1"/>
</dbReference>
<evidence type="ECO:0000256" key="3">
    <source>
        <dbReference type="ARBA" id="ARBA00023015"/>
    </source>
</evidence>
<evidence type="ECO:0000256" key="1">
    <source>
        <dbReference type="ARBA" id="ARBA00022553"/>
    </source>
</evidence>
<reference evidence="10 11" key="1">
    <citation type="journal article" date="2024" name="Appl. Environ. Microbiol.">
        <title>Pontiella agarivorans sp. nov., a novel marine anaerobic bacterium capable of degrading macroalgal polysaccharides and fixing nitrogen.</title>
        <authorList>
            <person name="Liu N."/>
            <person name="Kivenson V."/>
            <person name="Peng X."/>
            <person name="Cui Z."/>
            <person name="Lankiewicz T.S."/>
            <person name="Gosselin K.M."/>
            <person name="English C.J."/>
            <person name="Blair E.M."/>
            <person name="O'Malley M.A."/>
            <person name="Valentine D.L."/>
        </authorList>
    </citation>
    <scope>NUCLEOTIDE SEQUENCE [LARGE SCALE GENOMIC DNA]</scope>
    <source>
        <strain evidence="10 11">NLcol2</strain>
    </source>
</reference>
<dbReference type="SMART" id="SM00448">
    <property type="entry name" value="REC"/>
    <property type="match status" value="1"/>
</dbReference>
<dbReference type="PROSITE" id="PS50110">
    <property type="entry name" value="RESPONSE_REGULATORY"/>
    <property type="match status" value="1"/>
</dbReference>
<dbReference type="InterPro" id="IPR036388">
    <property type="entry name" value="WH-like_DNA-bd_sf"/>
</dbReference>
<dbReference type="Gene3D" id="1.10.10.10">
    <property type="entry name" value="Winged helix-like DNA-binding domain superfamily/Winged helix DNA-binding domain"/>
    <property type="match status" value="1"/>
</dbReference>
<feature type="modified residue" description="4-aspartylphosphate" evidence="6">
    <location>
        <position position="54"/>
    </location>
</feature>
<proteinExistence type="predicted"/>
<protein>
    <submittedName>
        <fullName evidence="10">Response regulator transcription factor</fullName>
    </submittedName>
</protein>
<keyword evidence="3" id="KW-0805">Transcription regulation</keyword>
<dbReference type="Pfam" id="PF00072">
    <property type="entry name" value="Response_reg"/>
    <property type="match status" value="1"/>
</dbReference>
<feature type="domain" description="Response regulatory" evidence="8">
    <location>
        <begin position="5"/>
        <end position="121"/>
    </location>
</feature>
<dbReference type="Gene3D" id="3.40.50.2300">
    <property type="match status" value="1"/>
</dbReference>
<dbReference type="EMBL" id="JARVCO010000012">
    <property type="protein sequence ID" value="MDZ8120162.1"/>
    <property type="molecule type" value="Genomic_DNA"/>
</dbReference>
<evidence type="ECO:0000256" key="7">
    <source>
        <dbReference type="PROSITE-ProRule" id="PRU01091"/>
    </source>
</evidence>
<dbReference type="Pfam" id="PF00486">
    <property type="entry name" value="Trans_reg_C"/>
    <property type="match status" value="1"/>
</dbReference>
<dbReference type="InterPro" id="IPR001789">
    <property type="entry name" value="Sig_transdc_resp-reg_receiver"/>
</dbReference>
<keyword evidence="4 7" id="KW-0238">DNA-binding</keyword>
<evidence type="ECO:0000256" key="5">
    <source>
        <dbReference type="ARBA" id="ARBA00023163"/>
    </source>
</evidence>
<keyword evidence="5" id="KW-0804">Transcription</keyword>
<evidence type="ECO:0000256" key="6">
    <source>
        <dbReference type="PROSITE-ProRule" id="PRU00169"/>
    </source>
</evidence>
<feature type="DNA-binding region" description="OmpR/PhoB-type" evidence="7">
    <location>
        <begin position="133"/>
        <end position="229"/>
    </location>
</feature>
<dbReference type="PANTHER" id="PTHR48111">
    <property type="entry name" value="REGULATOR OF RPOS"/>
    <property type="match status" value="1"/>
</dbReference>
<accession>A0ABU5N150</accession>
<evidence type="ECO:0000313" key="10">
    <source>
        <dbReference type="EMBL" id="MDZ8120162.1"/>
    </source>
</evidence>
<dbReference type="InterPro" id="IPR011006">
    <property type="entry name" value="CheY-like_superfamily"/>
</dbReference>
<evidence type="ECO:0000259" key="8">
    <source>
        <dbReference type="PROSITE" id="PS50110"/>
    </source>
</evidence>
<organism evidence="10 11">
    <name type="scientific">Pontiella agarivorans</name>
    <dbReference type="NCBI Taxonomy" id="3038953"/>
    <lineage>
        <taxon>Bacteria</taxon>
        <taxon>Pseudomonadati</taxon>
        <taxon>Kiritimatiellota</taxon>
        <taxon>Kiritimatiellia</taxon>
        <taxon>Kiritimatiellales</taxon>
        <taxon>Pontiellaceae</taxon>
        <taxon>Pontiella</taxon>
    </lineage>
</organism>
<sequence>MEKIKILVVEDEAPIQELLQFNLERSKYRVKVVDSGEEGLTTAQQFKPDLILLDIMLPGADGLEVCKKLKADPKTERIPIIMLTALCEEADIVTGLELGADDYITKPFSPRVLLARVKAALRRISASKPAANEELINIHNITVDIGRHKVEVDGKDVTLTFTEFKVLQLLAQQPGRVFTRYQIVDAVHGEDYPVTDRSVDVQIVGLRKKLAAAGKYIETVRGIGYRFKEEE</sequence>
<dbReference type="InterPro" id="IPR016032">
    <property type="entry name" value="Sig_transdc_resp-reg_C-effctor"/>
</dbReference>
<evidence type="ECO:0000256" key="2">
    <source>
        <dbReference type="ARBA" id="ARBA00023012"/>
    </source>
</evidence>
<keyword evidence="11" id="KW-1185">Reference proteome</keyword>
<dbReference type="Proteomes" id="UP001290861">
    <property type="component" value="Unassembled WGS sequence"/>
</dbReference>
<name>A0ABU5N150_9BACT</name>
<dbReference type="PANTHER" id="PTHR48111:SF4">
    <property type="entry name" value="DNA-BINDING DUAL TRANSCRIPTIONAL REGULATOR OMPR"/>
    <property type="match status" value="1"/>
</dbReference>
<dbReference type="CDD" id="cd00383">
    <property type="entry name" value="trans_reg_C"/>
    <property type="match status" value="1"/>
</dbReference>
<dbReference type="InterPro" id="IPR039420">
    <property type="entry name" value="WalR-like"/>
</dbReference>
<comment type="caution">
    <text evidence="10">The sequence shown here is derived from an EMBL/GenBank/DDBJ whole genome shotgun (WGS) entry which is preliminary data.</text>
</comment>
<evidence type="ECO:0000256" key="4">
    <source>
        <dbReference type="ARBA" id="ARBA00023125"/>
    </source>
</evidence>
<feature type="domain" description="OmpR/PhoB-type" evidence="9">
    <location>
        <begin position="133"/>
        <end position="229"/>
    </location>
</feature>
<dbReference type="InterPro" id="IPR001867">
    <property type="entry name" value="OmpR/PhoB-type_DNA-bd"/>
</dbReference>
<gene>
    <name evidence="10" type="ORF">P9H32_16140</name>
</gene>
<dbReference type="SUPFAM" id="SSF52172">
    <property type="entry name" value="CheY-like"/>
    <property type="match status" value="1"/>
</dbReference>
<keyword evidence="1 6" id="KW-0597">Phosphoprotein</keyword>
<evidence type="ECO:0000259" key="9">
    <source>
        <dbReference type="PROSITE" id="PS51755"/>
    </source>
</evidence>
<dbReference type="PROSITE" id="PS51755">
    <property type="entry name" value="OMPR_PHOB"/>
    <property type="match status" value="1"/>
</dbReference>
<evidence type="ECO:0000313" key="11">
    <source>
        <dbReference type="Proteomes" id="UP001290861"/>
    </source>
</evidence>
<keyword evidence="2" id="KW-0902">Two-component regulatory system</keyword>